<evidence type="ECO:0000259" key="2">
    <source>
        <dbReference type="SMART" id="SM00382"/>
    </source>
</evidence>
<dbReference type="InterPro" id="IPR050747">
    <property type="entry name" value="Mitochondrial_chaperone_BCS1"/>
</dbReference>
<accession>A0ABY0H1I1</accession>
<name>A0ABY0H1I1_9PEZI</name>
<evidence type="ECO:0000313" key="4">
    <source>
        <dbReference type="Proteomes" id="UP000294003"/>
    </source>
</evidence>
<dbReference type="SMART" id="SM00382">
    <property type="entry name" value="AAA"/>
    <property type="match status" value="1"/>
</dbReference>
<evidence type="ECO:0000256" key="1">
    <source>
        <dbReference type="ARBA" id="ARBA00007448"/>
    </source>
</evidence>
<keyword evidence="4" id="KW-1185">Reference proteome</keyword>
<comment type="caution">
    <text evidence="3">The sequence shown here is derived from an EMBL/GenBank/DDBJ whole genome shotgun (WGS) entry which is preliminary data.</text>
</comment>
<dbReference type="PANTHER" id="PTHR23070">
    <property type="entry name" value="BCS1 AAA-TYPE ATPASE"/>
    <property type="match status" value="1"/>
</dbReference>
<dbReference type="Gene3D" id="3.40.50.300">
    <property type="entry name" value="P-loop containing nucleotide triphosphate hydrolases"/>
    <property type="match status" value="1"/>
</dbReference>
<proteinExistence type="inferred from homology"/>
<gene>
    <name evidence="3" type="ORF">DL762_007924</name>
</gene>
<dbReference type="Pfam" id="PF00004">
    <property type="entry name" value="AAA"/>
    <property type="match status" value="1"/>
</dbReference>
<protein>
    <recommendedName>
        <fullName evidence="2">AAA+ ATPase domain-containing protein</fullName>
    </recommendedName>
</protein>
<organism evidence="3 4">
    <name type="scientific">Monosporascus cannonballus</name>
    <dbReference type="NCBI Taxonomy" id="155416"/>
    <lineage>
        <taxon>Eukaryota</taxon>
        <taxon>Fungi</taxon>
        <taxon>Dikarya</taxon>
        <taxon>Ascomycota</taxon>
        <taxon>Pezizomycotina</taxon>
        <taxon>Sordariomycetes</taxon>
        <taxon>Xylariomycetidae</taxon>
        <taxon>Xylariales</taxon>
        <taxon>Xylariales incertae sedis</taxon>
        <taxon>Monosporascus</taxon>
    </lineage>
</organism>
<dbReference type="Proteomes" id="UP000294003">
    <property type="component" value="Unassembled WGS sequence"/>
</dbReference>
<sequence length="245" mass="26550">MDYDTGMPVHTAHEVLKIMRFGRSVSPIKEFFAACRAFAKNQKQFFVIVRPSSGSHYSRDQKPPMPIRPMDAIHLDESIKSETLNDVRNYLDPGRGASMYLRPSHTRGGYPFYGPPGTGKTSLAIGIGGLVGLPLYILRLPNIVNGTSLALLFSRLDPQCIVLLEDISAVGMKRGLSGAKRHGKGTLCTLSGLLNVLDGVVPQEGRIVIMTANEPEGLDEALIIRGSIDKSISAAYPRTVPDGCS</sequence>
<dbReference type="InterPro" id="IPR003959">
    <property type="entry name" value="ATPase_AAA_core"/>
</dbReference>
<evidence type="ECO:0000313" key="3">
    <source>
        <dbReference type="EMBL" id="RYO79917.1"/>
    </source>
</evidence>
<dbReference type="InterPro" id="IPR027417">
    <property type="entry name" value="P-loop_NTPase"/>
</dbReference>
<feature type="domain" description="AAA+ ATPase" evidence="2">
    <location>
        <begin position="106"/>
        <end position="238"/>
    </location>
</feature>
<dbReference type="SUPFAM" id="SSF52540">
    <property type="entry name" value="P-loop containing nucleoside triphosphate hydrolases"/>
    <property type="match status" value="1"/>
</dbReference>
<comment type="similarity">
    <text evidence="1">Belongs to the AAA ATPase family. BCS1 subfamily.</text>
</comment>
<dbReference type="InterPro" id="IPR003593">
    <property type="entry name" value="AAA+_ATPase"/>
</dbReference>
<reference evidence="3 4" key="1">
    <citation type="submission" date="2018-06" db="EMBL/GenBank/DDBJ databases">
        <title>Complete Genomes of Monosporascus.</title>
        <authorList>
            <person name="Robinson A.J."/>
            <person name="Natvig D.O."/>
        </authorList>
    </citation>
    <scope>NUCLEOTIDE SEQUENCE [LARGE SCALE GENOMIC DNA]</scope>
    <source>
        <strain evidence="3 4">CBS 609.92</strain>
    </source>
</reference>
<dbReference type="EMBL" id="QJNS01000309">
    <property type="protein sequence ID" value="RYO79917.1"/>
    <property type="molecule type" value="Genomic_DNA"/>
</dbReference>